<proteinExistence type="inferred from homology"/>
<reference evidence="5 6" key="1">
    <citation type="submission" date="2019-05" db="EMBL/GenBank/DDBJ databases">
        <title>Arcobacter sp. nov., isolated from sea sediment.</title>
        <authorList>
            <person name="Kim W."/>
        </authorList>
    </citation>
    <scope>NUCLEOTIDE SEQUENCE [LARGE SCALE GENOMIC DNA]</scope>
    <source>
        <strain evidence="5 6">CAU 1517</strain>
    </source>
</reference>
<evidence type="ECO:0008006" key="7">
    <source>
        <dbReference type="Google" id="ProtNLM"/>
    </source>
</evidence>
<dbReference type="AlphaFoldDB" id="A0A5R8Y4S4"/>
<keyword evidence="4" id="KW-0234">DNA repair</keyword>
<evidence type="ECO:0000313" key="5">
    <source>
        <dbReference type="EMBL" id="TLP41066.1"/>
    </source>
</evidence>
<dbReference type="Proteomes" id="UP000308901">
    <property type="component" value="Unassembled WGS sequence"/>
</dbReference>
<keyword evidence="2" id="KW-0227">DNA damage</keyword>
<dbReference type="OrthoDB" id="149299at2"/>
<name>A0A5R8Y4S4_9BACT</name>
<organism evidence="5 6">
    <name type="scientific">Arcobacter arenosus</name>
    <dbReference type="NCBI Taxonomy" id="2576037"/>
    <lineage>
        <taxon>Bacteria</taxon>
        <taxon>Pseudomonadati</taxon>
        <taxon>Campylobacterota</taxon>
        <taxon>Epsilonproteobacteria</taxon>
        <taxon>Campylobacterales</taxon>
        <taxon>Arcobacteraceae</taxon>
        <taxon>Arcobacter</taxon>
    </lineage>
</organism>
<dbReference type="PANTHER" id="PTHR12132:SF1">
    <property type="entry name" value="DNA REPAIR PROTEIN RAD52 HOMOLOG"/>
    <property type="match status" value="1"/>
</dbReference>
<dbReference type="GO" id="GO:0006312">
    <property type="term" value="P:mitotic recombination"/>
    <property type="evidence" value="ECO:0007669"/>
    <property type="project" value="TreeGrafter"/>
</dbReference>
<evidence type="ECO:0000256" key="2">
    <source>
        <dbReference type="ARBA" id="ARBA00022763"/>
    </source>
</evidence>
<sequence>MNIKILKEPLNQRHIKSRKEGYGQVGYITGSHAISEANRAFEYKWSAETLDMNLVQTEMKPKKDKQGNDTNIMLNYVGYTCKVKVTVDGLIREGYGFGQGIDKDLGKAHESATKEAETDALKRALRTFGDIFGLALYEKDNQNITNESKESYQIITDEQVKYIRKLNQTIKIDEKELCTFFMIDKLEDLKGRDYNKMIEIINKQIENKKAKDKK</sequence>
<dbReference type="InterPro" id="IPR007232">
    <property type="entry name" value="Rad52_Rad59_Rad22"/>
</dbReference>
<dbReference type="RefSeq" id="WP_138151468.1">
    <property type="nucleotide sequence ID" value="NZ_VANU01000001.1"/>
</dbReference>
<evidence type="ECO:0000313" key="6">
    <source>
        <dbReference type="Proteomes" id="UP000308901"/>
    </source>
</evidence>
<dbReference type="GO" id="GO:0045002">
    <property type="term" value="P:double-strand break repair via single-strand annealing"/>
    <property type="evidence" value="ECO:0007669"/>
    <property type="project" value="TreeGrafter"/>
</dbReference>
<protein>
    <recommendedName>
        <fullName evidence="7">DNA repair protein Rad52</fullName>
    </recommendedName>
</protein>
<evidence type="ECO:0000256" key="1">
    <source>
        <dbReference type="ARBA" id="ARBA00006638"/>
    </source>
</evidence>
<dbReference type="SUPFAM" id="SSF54768">
    <property type="entry name" value="dsRNA-binding domain-like"/>
    <property type="match status" value="1"/>
</dbReference>
<dbReference type="Pfam" id="PF04098">
    <property type="entry name" value="Rad52_Rad22"/>
    <property type="match status" value="1"/>
</dbReference>
<dbReference type="Gene3D" id="3.30.390.80">
    <property type="entry name" value="DNA repair protein Rad52/59/22"/>
    <property type="match status" value="1"/>
</dbReference>
<evidence type="ECO:0000256" key="4">
    <source>
        <dbReference type="ARBA" id="ARBA00023204"/>
    </source>
</evidence>
<accession>A0A5R8Y4S4</accession>
<comment type="similarity">
    <text evidence="1">Belongs to the RAD52 family.</text>
</comment>
<comment type="caution">
    <text evidence="5">The sequence shown here is derived from an EMBL/GenBank/DDBJ whole genome shotgun (WGS) entry which is preliminary data.</text>
</comment>
<keyword evidence="6" id="KW-1185">Reference proteome</keyword>
<evidence type="ECO:0000256" key="3">
    <source>
        <dbReference type="ARBA" id="ARBA00023172"/>
    </source>
</evidence>
<keyword evidence="3" id="KW-0233">DNA recombination</keyword>
<dbReference type="InterPro" id="IPR042525">
    <property type="entry name" value="Rad52_Rad59_Rad22_sf"/>
</dbReference>
<dbReference type="GO" id="GO:0000724">
    <property type="term" value="P:double-strand break repair via homologous recombination"/>
    <property type="evidence" value="ECO:0007669"/>
    <property type="project" value="TreeGrafter"/>
</dbReference>
<dbReference type="EMBL" id="VANU01000001">
    <property type="protein sequence ID" value="TLP41066.1"/>
    <property type="molecule type" value="Genomic_DNA"/>
</dbReference>
<gene>
    <name evidence="5" type="ORF">FDK22_03330</name>
</gene>
<dbReference type="PANTHER" id="PTHR12132">
    <property type="entry name" value="DNA REPAIR AND RECOMBINATION PROTEIN RAD52, RAD59"/>
    <property type="match status" value="1"/>
</dbReference>
<dbReference type="InterPro" id="IPR041247">
    <property type="entry name" value="Rad52_fam"/>
</dbReference>